<gene>
    <name evidence="9" type="ORF">PFX98_08365</name>
</gene>
<dbReference type="InterPro" id="IPR029062">
    <property type="entry name" value="Class_I_gatase-like"/>
</dbReference>
<dbReference type="GO" id="GO:0008236">
    <property type="term" value="F:serine-type peptidase activity"/>
    <property type="evidence" value="ECO:0007669"/>
    <property type="project" value="UniProtKB-KW"/>
</dbReference>
<reference evidence="9" key="1">
    <citation type="submission" date="2023-01" db="EMBL/GenBank/DDBJ databases">
        <title>Whole genome sequence of Paucibacter sp. S2-9 isolated from pond sediment.</title>
        <authorList>
            <person name="Jung J.Y."/>
        </authorList>
    </citation>
    <scope>NUCLEOTIDE SEQUENCE</scope>
    <source>
        <strain evidence="9">S2-9</strain>
    </source>
</reference>
<evidence type="ECO:0000256" key="5">
    <source>
        <dbReference type="ARBA" id="ARBA00022825"/>
    </source>
</evidence>
<feature type="active site" description="Charge relay system" evidence="6">
    <location>
        <position position="216"/>
    </location>
</feature>
<dbReference type="SUPFAM" id="SSF141986">
    <property type="entry name" value="LD-carboxypeptidase A C-terminal domain-like"/>
    <property type="match status" value="1"/>
</dbReference>
<dbReference type="InterPro" id="IPR027461">
    <property type="entry name" value="Carboxypeptidase_A_C_sf"/>
</dbReference>
<keyword evidence="3" id="KW-0645">Protease</keyword>
<evidence type="ECO:0000259" key="7">
    <source>
        <dbReference type="Pfam" id="PF02016"/>
    </source>
</evidence>
<dbReference type="EMBL" id="CP116346">
    <property type="protein sequence ID" value="WIT13617.1"/>
    <property type="molecule type" value="Genomic_DNA"/>
</dbReference>
<evidence type="ECO:0000259" key="8">
    <source>
        <dbReference type="Pfam" id="PF17676"/>
    </source>
</evidence>
<feature type="active site" description="Charge relay system" evidence="6">
    <location>
        <position position="278"/>
    </location>
</feature>
<protein>
    <submittedName>
        <fullName evidence="9">LD-carboxypeptidase</fullName>
    </submittedName>
</protein>
<dbReference type="InterPro" id="IPR040921">
    <property type="entry name" value="Peptidase_S66C"/>
</dbReference>
<dbReference type="GO" id="GO:0006508">
    <property type="term" value="P:proteolysis"/>
    <property type="evidence" value="ECO:0007669"/>
    <property type="project" value="UniProtKB-KW"/>
</dbReference>
<comment type="similarity">
    <text evidence="1">Belongs to the peptidase S66 family.</text>
</comment>
<dbReference type="Gene3D" id="3.50.30.60">
    <property type="entry name" value="LD-carboxypeptidase A C-terminal domain-like"/>
    <property type="match status" value="1"/>
</dbReference>
<dbReference type="Gene3D" id="3.40.50.10740">
    <property type="entry name" value="Class I glutamine amidotransferase-like"/>
    <property type="match status" value="1"/>
</dbReference>
<keyword evidence="10" id="KW-1185">Reference proteome</keyword>
<dbReference type="PANTHER" id="PTHR30237">
    <property type="entry name" value="MURAMOYLTETRAPEPTIDE CARBOXYPEPTIDASE"/>
    <property type="match status" value="1"/>
</dbReference>
<evidence type="ECO:0000256" key="4">
    <source>
        <dbReference type="ARBA" id="ARBA00022801"/>
    </source>
</evidence>
<dbReference type="Pfam" id="PF17676">
    <property type="entry name" value="Peptidase_S66C"/>
    <property type="match status" value="1"/>
</dbReference>
<keyword evidence="5" id="KW-0720">Serine protease</keyword>
<feature type="active site" description="Nucleophile" evidence="6">
    <location>
        <position position="114"/>
    </location>
</feature>
<evidence type="ECO:0000313" key="10">
    <source>
        <dbReference type="Proteomes" id="UP001177769"/>
    </source>
</evidence>
<sequence>MNDFFLMRPLPAGACLGVVAPAGPPKPGVLEQVAPLIEQLGFRAKLFPGCAGPAQLGHLAAADAQRLADLHAAFADPEVDAVLCLRGGYGCIRLLDGLDLALLKRHPKPLIGYSDITSLHGALDRLGLPAWHAPMPASDWIDKGPSGLDDARRLAAQLQRGLRTGDVLAPEDLPAHPLSQGERARGRLIGGNLSVLVSSLGTRWMPDARGAILFLEDIAEDPYRVDRYLAQLRLAGVLDAAAGFLIGSFSDAEAPDAVLADYLPQLGKPILAGWPSGHCCPNLPLPLGVPLTLDVAGRCLRM</sequence>
<dbReference type="GO" id="GO:0004180">
    <property type="term" value="F:carboxypeptidase activity"/>
    <property type="evidence" value="ECO:0007669"/>
    <property type="project" value="UniProtKB-KW"/>
</dbReference>
<dbReference type="Proteomes" id="UP001177769">
    <property type="component" value="Chromosome"/>
</dbReference>
<dbReference type="CDD" id="cd07025">
    <property type="entry name" value="Peptidase_S66"/>
    <property type="match status" value="1"/>
</dbReference>
<dbReference type="InterPro" id="IPR040449">
    <property type="entry name" value="Peptidase_S66_N"/>
</dbReference>
<dbReference type="PIRSF" id="PIRSF028757">
    <property type="entry name" value="LD-carboxypeptidase"/>
    <property type="match status" value="1"/>
</dbReference>
<feature type="domain" description="LD-carboxypeptidase C-terminal" evidence="8">
    <location>
        <begin position="185"/>
        <end position="293"/>
    </location>
</feature>
<accession>A0AA95NEJ1</accession>
<evidence type="ECO:0000256" key="6">
    <source>
        <dbReference type="PIRSR" id="PIRSR028757-1"/>
    </source>
</evidence>
<dbReference type="InterPro" id="IPR027478">
    <property type="entry name" value="LdcA_N"/>
</dbReference>
<feature type="domain" description="LD-carboxypeptidase N-terminal" evidence="7">
    <location>
        <begin position="17"/>
        <end position="132"/>
    </location>
</feature>
<proteinExistence type="inferred from homology"/>
<dbReference type="InterPro" id="IPR003507">
    <property type="entry name" value="S66_fam"/>
</dbReference>
<dbReference type="Pfam" id="PF02016">
    <property type="entry name" value="Peptidase_S66"/>
    <property type="match status" value="1"/>
</dbReference>
<evidence type="ECO:0000256" key="2">
    <source>
        <dbReference type="ARBA" id="ARBA00022645"/>
    </source>
</evidence>
<dbReference type="RefSeq" id="WP_285234735.1">
    <property type="nucleotide sequence ID" value="NZ_CP116346.1"/>
</dbReference>
<keyword evidence="2" id="KW-0121">Carboxypeptidase</keyword>
<name>A0AA95NEJ1_9BURK</name>
<evidence type="ECO:0000313" key="9">
    <source>
        <dbReference type="EMBL" id="WIT13617.1"/>
    </source>
</evidence>
<evidence type="ECO:0000256" key="3">
    <source>
        <dbReference type="ARBA" id="ARBA00022670"/>
    </source>
</evidence>
<dbReference type="PANTHER" id="PTHR30237:SF2">
    <property type="entry name" value="MUREIN TETRAPEPTIDE CARBOXYPEPTIDASE"/>
    <property type="match status" value="1"/>
</dbReference>
<keyword evidence="4" id="KW-0378">Hydrolase</keyword>
<dbReference type="KEGG" id="pais:PFX98_08365"/>
<dbReference type="AlphaFoldDB" id="A0AA95NEJ1"/>
<dbReference type="SUPFAM" id="SSF52317">
    <property type="entry name" value="Class I glutamine amidotransferase-like"/>
    <property type="match status" value="1"/>
</dbReference>
<organism evidence="9 10">
    <name type="scientific">Paucibacter sediminis</name>
    <dbReference type="NCBI Taxonomy" id="3019553"/>
    <lineage>
        <taxon>Bacteria</taxon>
        <taxon>Pseudomonadati</taxon>
        <taxon>Pseudomonadota</taxon>
        <taxon>Betaproteobacteria</taxon>
        <taxon>Burkholderiales</taxon>
        <taxon>Sphaerotilaceae</taxon>
        <taxon>Roseateles</taxon>
    </lineage>
</organism>
<evidence type="ECO:0000256" key="1">
    <source>
        <dbReference type="ARBA" id="ARBA00010233"/>
    </source>
</evidence>